<dbReference type="Proteomes" id="UP001060085">
    <property type="component" value="Linkage Group LG04"/>
</dbReference>
<proteinExistence type="predicted"/>
<reference evidence="2" key="1">
    <citation type="journal article" date="2023" name="Nat. Plants">
        <title>Single-cell RNA sequencing provides a high-resolution roadmap for understanding the multicellular compartmentation of specialized metabolism.</title>
        <authorList>
            <person name="Sun S."/>
            <person name="Shen X."/>
            <person name="Li Y."/>
            <person name="Li Y."/>
            <person name="Wang S."/>
            <person name="Li R."/>
            <person name="Zhang H."/>
            <person name="Shen G."/>
            <person name="Guo B."/>
            <person name="Wei J."/>
            <person name="Xu J."/>
            <person name="St-Pierre B."/>
            <person name="Chen S."/>
            <person name="Sun C."/>
        </authorList>
    </citation>
    <scope>NUCLEOTIDE SEQUENCE [LARGE SCALE GENOMIC DNA]</scope>
</reference>
<organism evidence="1 2">
    <name type="scientific">Catharanthus roseus</name>
    <name type="common">Madagascar periwinkle</name>
    <name type="synonym">Vinca rosea</name>
    <dbReference type="NCBI Taxonomy" id="4058"/>
    <lineage>
        <taxon>Eukaryota</taxon>
        <taxon>Viridiplantae</taxon>
        <taxon>Streptophyta</taxon>
        <taxon>Embryophyta</taxon>
        <taxon>Tracheophyta</taxon>
        <taxon>Spermatophyta</taxon>
        <taxon>Magnoliopsida</taxon>
        <taxon>eudicotyledons</taxon>
        <taxon>Gunneridae</taxon>
        <taxon>Pentapetalae</taxon>
        <taxon>asterids</taxon>
        <taxon>lamiids</taxon>
        <taxon>Gentianales</taxon>
        <taxon>Apocynaceae</taxon>
        <taxon>Rauvolfioideae</taxon>
        <taxon>Vinceae</taxon>
        <taxon>Catharanthinae</taxon>
        <taxon>Catharanthus</taxon>
    </lineage>
</organism>
<name>A0ACC0BAN3_CATRO</name>
<protein>
    <submittedName>
        <fullName evidence="1">Uncharacterized protein</fullName>
    </submittedName>
</protein>
<accession>A0ACC0BAN3</accession>
<sequence length="573" mass="65310">MEGSTVGILLLLIFLIGYGVEAGADHEIQKNLQKQQPYRTAFHFQPPKNWMNDPNGPMYYKGVYHLFYQYNPYSAVWGNMTWAHSVSYNLVDWIHLEHALNPTDPYDFNGCFSGSVTILPEGNPVILYTGNDYESRQVQNLAMPKNLSDPFLREWVKSDHNPLLSPINEIKPDLFRDPTTAWLGPDKQWRLLIGSQINGHGTALLYRSEDFINWTRAHSPLHFSNKTGMWECPDFYPVSLSGTNGLDTSVQGGAIKHILKASFNDHDYYIVGTYDSKIDNFTVDTDFMDDNMKLRYRYDYGMFYASKTFFDDAKKRRILWGWVTEADTKSDDIEKGWSGLQSIPRSVWLDKAGKQLLQWPIAEIEKLRSEEVNLQNKEIKEGNVFEITGITASQADIEVSFQLPNLHVAEQLNSDIPDPQLLCNENNASTGGVLGPFGLLVLASKNLTEYTAIYFRIYKSQENYVVLMCSDQSRSSLATDVNKSNFGAFVDIDPRQKISLRSLIDHSIIESFGGEGKVCITARVYPKLAIDESSYLYAFNYGKQSVEISNLSAWSMKTAQIFPFHQRRKPQID</sequence>
<gene>
    <name evidence="1" type="ORF">M9H77_19549</name>
</gene>
<comment type="caution">
    <text evidence="1">The sequence shown here is derived from an EMBL/GenBank/DDBJ whole genome shotgun (WGS) entry which is preliminary data.</text>
</comment>
<evidence type="ECO:0000313" key="1">
    <source>
        <dbReference type="EMBL" id="KAI5669696.1"/>
    </source>
</evidence>
<keyword evidence="2" id="KW-1185">Reference proteome</keyword>
<evidence type="ECO:0000313" key="2">
    <source>
        <dbReference type="Proteomes" id="UP001060085"/>
    </source>
</evidence>
<dbReference type="EMBL" id="CM044704">
    <property type="protein sequence ID" value="KAI5669696.1"/>
    <property type="molecule type" value="Genomic_DNA"/>
</dbReference>